<comment type="caution">
    <text evidence="1">The sequence shown here is derived from an EMBL/GenBank/DDBJ whole genome shotgun (WGS) entry which is preliminary data.</text>
</comment>
<evidence type="ECO:0008006" key="3">
    <source>
        <dbReference type="Google" id="ProtNLM"/>
    </source>
</evidence>
<dbReference type="EMBL" id="BAAAHP010000014">
    <property type="protein sequence ID" value="GAA0922487.1"/>
    <property type="molecule type" value="Genomic_DNA"/>
</dbReference>
<gene>
    <name evidence="1" type="ORF">GCM10009559_06060</name>
</gene>
<organism evidence="1 2">
    <name type="scientific">Pseudonocardia zijingensis</name>
    <dbReference type="NCBI Taxonomy" id="153376"/>
    <lineage>
        <taxon>Bacteria</taxon>
        <taxon>Bacillati</taxon>
        <taxon>Actinomycetota</taxon>
        <taxon>Actinomycetes</taxon>
        <taxon>Pseudonocardiales</taxon>
        <taxon>Pseudonocardiaceae</taxon>
        <taxon>Pseudonocardia</taxon>
    </lineage>
</organism>
<dbReference type="Gene3D" id="1.10.490.110">
    <property type="entry name" value="Uncharacterized conserved protein DUF2267"/>
    <property type="match status" value="1"/>
</dbReference>
<dbReference type="InterPro" id="IPR038282">
    <property type="entry name" value="DUF2267_sf"/>
</dbReference>
<dbReference type="InterPro" id="IPR018727">
    <property type="entry name" value="DUF2267"/>
</dbReference>
<proteinExistence type="predicted"/>
<sequence>MSVSSKVPALDHALHAANTWVRDVAGQFHTEDREFAYRVLRAWLHTLRDRLGVEAAAHFAAQLPDLVRGVFYAGWNPSEVPARYDADGFRARFAHDAGISAHDVSKAAPATTAAVLRHLPQAQVDKAFEQLPEEIRALLRPMSGIAP</sequence>
<dbReference type="RefSeq" id="WP_343938605.1">
    <property type="nucleotide sequence ID" value="NZ_BAAAHP010000014.1"/>
</dbReference>
<keyword evidence="2" id="KW-1185">Reference proteome</keyword>
<protein>
    <recommendedName>
        <fullName evidence="3">DUF2267 domain-containing protein</fullName>
    </recommendedName>
</protein>
<evidence type="ECO:0000313" key="1">
    <source>
        <dbReference type="EMBL" id="GAA0922487.1"/>
    </source>
</evidence>
<accession>A0ABP3ZJ35</accession>
<dbReference type="Pfam" id="PF10025">
    <property type="entry name" value="DUF2267"/>
    <property type="match status" value="1"/>
</dbReference>
<dbReference type="Proteomes" id="UP001499967">
    <property type="component" value="Unassembled WGS sequence"/>
</dbReference>
<name>A0ABP3ZJ35_9PSEU</name>
<evidence type="ECO:0000313" key="2">
    <source>
        <dbReference type="Proteomes" id="UP001499967"/>
    </source>
</evidence>
<reference evidence="2" key="1">
    <citation type="journal article" date="2019" name="Int. J. Syst. Evol. Microbiol.">
        <title>The Global Catalogue of Microorganisms (GCM) 10K type strain sequencing project: providing services to taxonomists for standard genome sequencing and annotation.</title>
        <authorList>
            <consortium name="The Broad Institute Genomics Platform"/>
            <consortium name="The Broad Institute Genome Sequencing Center for Infectious Disease"/>
            <person name="Wu L."/>
            <person name="Ma J."/>
        </authorList>
    </citation>
    <scope>NUCLEOTIDE SEQUENCE [LARGE SCALE GENOMIC DNA]</scope>
    <source>
        <strain evidence="2">JCM 11117</strain>
    </source>
</reference>